<evidence type="ECO:0000259" key="2">
    <source>
        <dbReference type="Pfam" id="PF11350"/>
    </source>
</evidence>
<accession>A0A919JKK8</accession>
<evidence type="ECO:0000313" key="3">
    <source>
        <dbReference type="EMBL" id="GIE52709.1"/>
    </source>
</evidence>
<sequence>MPYGTLMAMIESRTPVTVADLTAERNGGRRRRRRWWLVALVVAALLTAAGLLLPARRVPVSAPVAGAPSAPPGSTPPSAAPAPMISATSVAVPQDLLALSGSVPTRGTGRFTYAPGRGRVLGAKGGLRRFRVAVERGGNEDVAAFAAQVEATLGDRRSWIGDGRLRLQRVSGGERADFTVYLATRDTAGRMCRVGGVNITVNGRPYTSCRATGKVIINLDRWRLSAKPYRDAKVPITVYRQYVINHETGHELGYHHEGCPRRGGPAPVMVQQSLTMRGCVPYAWPRRNGRRFAGPSL</sequence>
<dbReference type="SUPFAM" id="SSF55486">
    <property type="entry name" value="Metalloproteases ('zincins'), catalytic domain"/>
    <property type="match status" value="1"/>
</dbReference>
<feature type="transmembrane region" description="Helical" evidence="1">
    <location>
        <begin position="35"/>
        <end position="53"/>
    </location>
</feature>
<dbReference type="Pfam" id="PF11350">
    <property type="entry name" value="DUF3152"/>
    <property type="match status" value="1"/>
</dbReference>
<keyword evidence="1" id="KW-1133">Transmembrane helix</keyword>
<proteinExistence type="predicted"/>
<keyword evidence="1" id="KW-0472">Membrane</keyword>
<organism evidence="3 4">
    <name type="scientific">Actinoplanes nipponensis</name>
    <dbReference type="NCBI Taxonomy" id="135950"/>
    <lineage>
        <taxon>Bacteria</taxon>
        <taxon>Bacillati</taxon>
        <taxon>Actinomycetota</taxon>
        <taxon>Actinomycetes</taxon>
        <taxon>Micromonosporales</taxon>
        <taxon>Micromonosporaceae</taxon>
        <taxon>Actinoplanes</taxon>
    </lineage>
</organism>
<protein>
    <recommendedName>
        <fullName evidence="2">DUF3152 domain-containing protein</fullName>
    </recommendedName>
</protein>
<dbReference type="InterPro" id="IPR022603">
    <property type="entry name" value="DUF3152"/>
</dbReference>
<comment type="caution">
    <text evidence="3">The sequence shown here is derived from an EMBL/GenBank/DDBJ whole genome shotgun (WGS) entry which is preliminary data.</text>
</comment>
<feature type="domain" description="DUF3152" evidence="2">
    <location>
        <begin position="101"/>
        <end position="276"/>
    </location>
</feature>
<keyword evidence="1" id="KW-0812">Transmembrane</keyword>
<reference evidence="3" key="1">
    <citation type="submission" date="2021-01" db="EMBL/GenBank/DDBJ databases">
        <title>Whole genome shotgun sequence of Actinoplanes nipponensis NBRC 14063.</title>
        <authorList>
            <person name="Komaki H."/>
            <person name="Tamura T."/>
        </authorList>
    </citation>
    <scope>NUCLEOTIDE SEQUENCE</scope>
    <source>
        <strain evidence="3">NBRC 14063</strain>
    </source>
</reference>
<dbReference type="EMBL" id="BOMQ01000074">
    <property type="protein sequence ID" value="GIE52709.1"/>
    <property type="molecule type" value="Genomic_DNA"/>
</dbReference>
<name>A0A919JKK8_9ACTN</name>
<keyword evidence="4" id="KW-1185">Reference proteome</keyword>
<dbReference type="AlphaFoldDB" id="A0A919JKK8"/>
<evidence type="ECO:0000256" key="1">
    <source>
        <dbReference type="SAM" id="Phobius"/>
    </source>
</evidence>
<dbReference type="Proteomes" id="UP000647172">
    <property type="component" value="Unassembled WGS sequence"/>
</dbReference>
<evidence type="ECO:0000313" key="4">
    <source>
        <dbReference type="Proteomes" id="UP000647172"/>
    </source>
</evidence>
<gene>
    <name evidence="3" type="ORF">Ani05nite_62430</name>
</gene>